<dbReference type="EMBL" id="NKUB01000010">
    <property type="protein sequence ID" value="PYD69507.1"/>
    <property type="molecule type" value="Genomic_DNA"/>
</dbReference>
<evidence type="ECO:0000313" key="2">
    <source>
        <dbReference type="Proteomes" id="UP000247371"/>
    </source>
</evidence>
<reference evidence="1 2" key="1">
    <citation type="submission" date="2017-07" db="EMBL/GenBank/DDBJ databases">
        <title>A draft genome sequence of Komagataeibacter swingsii LMG 22125.</title>
        <authorList>
            <person name="Skraban J."/>
            <person name="Cleenwerck I."/>
            <person name="Vandamme P."/>
            <person name="Trcek J."/>
        </authorList>
    </citation>
    <scope>NUCLEOTIDE SEQUENCE [LARGE SCALE GENOMIC DNA]</scope>
    <source>
        <strain evidence="1 2">LMG 22125</strain>
    </source>
</reference>
<dbReference type="Proteomes" id="UP000247371">
    <property type="component" value="Unassembled WGS sequence"/>
</dbReference>
<evidence type="ECO:0000313" key="1">
    <source>
        <dbReference type="EMBL" id="PYD69507.1"/>
    </source>
</evidence>
<sequence length="86" mass="10103">MLLIFRPHAQEAMQRRGILPEWVKETVLKPEWSEVDPVHAGRMRSYRTIAELGNRILRVVHWTEGSDIVVLTVFPDRDAEKRRPKS</sequence>
<dbReference type="AlphaFoldDB" id="A0A2V4R139"/>
<name>A0A2V4R139_9PROT</name>
<keyword evidence="2" id="KW-1185">Reference proteome</keyword>
<dbReference type="Pfam" id="PF14076">
    <property type="entry name" value="DUF4258"/>
    <property type="match status" value="1"/>
</dbReference>
<organism evidence="1 2">
    <name type="scientific">Komagataeibacter swingsii</name>
    <dbReference type="NCBI Taxonomy" id="215220"/>
    <lineage>
        <taxon>Bacteria</taxon>
        <taxon>Pseudomonadati</taxon>
        <taxon>Pseudomonadota</taxon>
        <taxon>Alphaproteobacteria</taxon>
        <taxon>Acetobacterales</taxon>
        <taxon>Acetobacteraceae</taxon>
        <taxon>Komagataeibacter</taxon>
    </lineage>
</organism>
<accession>A0A2V4R139</accession>
<protein>
    <recommendedName>
        <fullName evidence="3">DUF4258 domain-containing protein</fullName>
    </recommendedName>
</protein>
<dbReference type="RefSeq" id="WP_110556888.1">
    <property type="nucleotide sequence ID" value="NZ_NKUB01000010.1"/>
</dbReference>
<comment type="caution">
    <text evidence="1">The sequence shown here is derived from an EMBL/GenBank/DDBJ whole genome shotgun (WGS) entry which is preliminary data.</text>
</comment>
<gene>
    <name evidence="1" type="ORF">CFR76_09255</name>
</gene>
<proteinExistence type="predicted"/>
<evidence type="ECO:0008006" key="3">
    <source>
        <dbReference type="Google" id="ProtNLM"/>
    </source>
</evidence>
<dbReference type="InterPro" id="IPR025354">
    <property type="entry name" value="DUF4258"/>
</dbReference>